<reference evidence="2 3" key="1">
    <citation type="journal article" date="2015" name="Nature">
        <title>rRNA introns, odd ribosomes, and small enigmatic genomes across a large radiation of phyla.</title>
        <authorList>
            <person name="Brown C.T."/>
            <person name="Hug L.A."/>
            <person name="Thomas B.C."/>
            <person name="Sharon I."/>
            <person name="Castelle C.J."/>
            <person name="Singh A."/>
            <person name="Wilkins M.J."/>
            <person name="Williams K.H."/>
            <person name="Banfield J.F."/>
        </authorList>
    </citation>
    <scope>NUCLEOTIDE SEQUENCE [LARGE SCALE GENOMIC DNA]</scope>
</reference>
<dbReference type="EMBL" id="LBTU01000039">
    <property type="protein sequence ID" value="KKQ46478.1"/>
    <property type="molecule type" value="Genomic_DNA"/>
</dbReference>
<evidence type="ECO:0000313" key="3">
    <source>
        <dbReference type="Proteomes" id="UP000034430"/>
    </source>
</evidence>
<feature type="transmembrane region" description="Helical" evidence="1">
    <location>
        <begin position="52"/>
        <end position="77"/>
    </location>
</feature>
<comment type="caution">
    <text evidence="2">The sequence shown here is derived from an EMBL/GenBank/DDBJ whole genome shotgun (WGS) entry which is preliminary data.</text>
</comment>
<evidence type="ECO:0000256" key="1">
    <source>
        <dbReference type="SAM" id="Phobius"/>
    </source>
</evidence>
<keyword evidence="1" id="KW-0812">Transmembrane</keyword>
<dbReference type="Proteomes" id="UP000034430">
    <property type="component" value="Unassembled WGS sequence"/>
</dbReference>
<gene>
    <name evidence="2" type="ORF">US65_C0039G0004</name>
</gene>
<accession>A0A0G0HTJ8</accession>
<dbReference type="AlphaFoldDB" id="A0A0G0HTJ8"/>
<protein>
    <submittedName>
        <fullName evidence="2">Uncharacterized protein</fullName>
    </submittedName>
</protein>
<sequence length="216" mass="24818">MATPLTVTQNPVLGDSVLGSRWLNPDHLFNQSVSFFNDLLGFNATNGPQIIAIYHAVVFLFSLFFLTIISYCAIRLLEIRSKERKHLLHEITEYAHFQAEREKKIHQGETVSKNEKWVKTLNYLFSQHPSDWKLAVIEADAMLESLLDQLGLSGETLGDKLKSADKDKFRGFASAWEVHTIRNKIVHEGVSFELSHHEAKRVIALYEQIFREYGFI</sequence>
<proteinExistence type="predicted"/>
<name>A0A0G0HTJ8_9BACT</name>
<keyword evidence="1" id="KW-0472">Membrane</keyword>
<organism evidence="2 3">
    <name type="scientific">Candidatus Yanofskybacteria bacterium GW2011_GWC2_37_9</name>
    <dbReference type="NCBI Taxonomy" id="1619028"/>
    <lineage>
        <taxon>Bacteria</taxon>
        <taxon>Candidatus Yanofskyibacteriota</taxon>
    </lineage>
</organism>
<keyword evidence="1" id="KW-1133">Transmembrane helix</keyword>
<evidence type="ECO:0000313" key="2">
    <source>
        <dbReference type="EMBL" id="KKQ46478.1"/>
    </source>
</evidence>